<comment type="caution">
    <text evidence="1">The sequence shown here is derived from an EMBL/GenBank/DDBJ whole genome shotgun (WGS) entry which is preliminary data.</text>
</comment>
<evidence type="ECO:0000313" key="1">
    <source>
        <dbReference type="EMBL" id="KAL3509694.1"/>
    </source>
</evidence>
<evidence type="ECO:0000313" key="2">
    <source>
        <dbReference type="Proteomes" id="UP001630127"/>
    </source>
</evidence>
<organism evidence="1 2">
    <name type="scientific">Cinchona calisaya</name>
    <dbReference type="NCBI Taxonomy" id="153742"/>
    <lineage>
        <taxon>Eukaryota</taxon>
        <taxon>Viridiplantae</taxon>
        <taxon>Streptophyta</taxon>
        <taxon>Embryophyta</taxon>
        <taxon>Tracheophyta</taxon>
        <taxon>Spermatophyta</taxon>
        <taxon>Magnoliopsida</taxon>
        <taxon>eudicotyledons</taxon>
        <taxon>Gunneridae</taxon>
        <taxon>Pentapetalae</taxon>
        <taxon>asterids</taxon>
        <taxon>lamiids</taxon>
        <taxon>Gentianales</taxon>
        <taxon>Rubiaceae</taxon>
        <taxon>Cinchonoideae</taxon>
        <taxon>Cinchoneae</taxon>
        <taxon>Cinchona</taxon>
    </lineage>
</organism>
<proteinExistence type="predicted"/>
<dbReference type="AlphaFoldDB" id="A0ABD2YU54"/>
<name>A0ABD2YU54_9GENT</name>
<reference evidence="1 2" key="1">
    <citation type="submission" date="2024-11" db="EMBL/GenBank/DDBJ databases">
        <title>A near-complete genome assembly of Cinchona calisaya.</title>
        <authorList>
            <person name="Lian D.C."/>
            <person name="Zhao X.W."/>
            <person name="Wei L."/>
        </authorList>
    </citation>
    <scope>NUCLEOTIDE SEQUENCE [LARGE SCALE GENOMIC DNA]</scope>
    <source>
        <tissue evidence="1">Nenye</tissue>
    </source>
</reference>
<gene>
    <name evidence="1" type="ORF">ACH5RR_029095</name>
</gene>
<protein>
    <submittedName>
        <fullName evidence="1">Uncharacterized protein</fullName>
    </submittedName>
</protein>
<sequence>MRKWPFRLPAILCFEDHGLVNEVPLSCYLQNGPAAMISLLNSLMLVQAGGHMGLVFLESVCLMYNFVIAEEEKIWLVNKRWWIPGVLRPLALPFEQEVFPFCIPLDRWDKEFYKLQGG</sequence>
<accession>A0ABD2YU54</accession>
<dbReference type="EMBL" id="JBJUIK010000012">
    <property type="protein sequence ID" value="KAL3509694.1"/>
    <property type="molecule type" value="Genomic_DNA"/>
</dbReference>
<keyword evidence="2" id="KW-1185">Reference proteome</keyword>
<dbReference type="Proteomes" id="UP001630127">
    <property type="component" value="Unassembled WGS sequence"/>
</dbReference>